<evidence type="ECO:0000256" key="9">
    <source>
        <dbReference type="HAMAP-Rule" id="MF_00236"/>
    </source>
</evidence>
<dbReference type="Proteomes" id="UP001237737">
    <property type="component" value="Unassembled WGS sequence"/>
</dbReference>
<evidence type="ECO:0000256" key="4">
    <source>
        <dbReference type="ARBA" id="ARBA00022692"/>
    </source>
</evidence>
<name>A0ABT9SXG6_9GAMM</name>
<keyword evidence="3 9" id="KW-1003">Cell membrane</keyword>
<feature type="compositionally biased region" description="Basic and acidic residues" evidence="10">
    <location>
        <begin position="72"/>
        <end position="81"/>
    </location>
</feature>
<organism evidence="11 12">
    <name type="scientific">Luteibacter jiangsuensis</name>
    <dbReference type="NCBI Taxonomy" id="637577"/>
    <lineage>
        <taxon>Bacteria</taxon>
        <taxon>Pseudomonadati</taxon>
        <taxon>Pseudomonadota</taxon>
        <taxon>Gammaproteobacteria</taxon>
        <taxon>Lysobacterales</taxon>
        <taxon>Rhodanobacteraceae</taxon>
        <taxon>Luteibacter</taxon>
    </lineage>
</organism>
<dbReference type="PANTHER" id="PTHR42982">
    <property type="entry name" value="SEC-INDEPENDENT PROTEIN TRANSLOCASE PROTEIN TATA"/>
    <property type="match status" value="1"/>
</dbReference>
<sequence>MSITHIVLLLLVVVLIFGTKKLRNIGSDLGGAMRDFKKGLDGDEEAKAAREREEKLRADPPSSTQVPPVHSETSEPRDRGQ</sequence>
<keyword evidence="12" id="KW-1185">Reference proteome</keyword>
<protein>
    <recommendedName>
        <fullName evidence="9">Sec-independent protein translocase protein TatA</fullName>
    </recommendedName>
</protein>
<evidence type="ECO:0000256" key="6">
    <source>
        <dbReference type="ARBA" id="ARBA00022989"/>
    </source>
</evidence>
<evidence type="ECO:0000256" key="1">
    <source>
        <dbReference type="ARBA" id="ARBA00004162"/>
    </source>
</evidence>
<comment type="function">
    <text evidence="9">Part of the twin-arginine translocation (Tat) system that transports large folded proteins containing a characteristic twin-arginine motif in their signal peptide across membranes. TatA could form the protein-conducting channel of the Tat system.</text>
</comment>
<comment type="similarity">
    <text evidence="9">Belongs to the TatA/E family.</text>
</comment>
<evidence type="ECO:0000313" key="12">
    <source>
        <dbReference type="Proteomes" id="UP001237737"/>
    </source>
</evidence>
<dbReference type="InterPro" id="IPR006312">
    <property type="entry name" value="TatA/E"/>
</dbReference>
<comment type="subunit">
    <text evidence="9">The Tat system comprises two distinct complexes: a TatABC complex, containing multiple copies of TatA, TatB and TatC subunits, and a separate TatA complex, containing only TatA subunits. Substrates initially bind to the TatABC complex, which probably triggers association of the separate TatA complex to form the active translocon.</text>
</comment>
<dbReference type="EMBL" id="JAUSSK010000002">
    <property type="protein sequence ID" value="MDQ0009676.1"/>
    <property type="molecule type" value="Genomic_DNA"/>
</dbReference>
<evidence type="ECO:0000256" key="2">
    <source>
        <dbReference type="ARBA" id="ARBA00022448"/>
    </source>
</evidence>
<evidence type="ECO:0000256" key="7">
    <source>
        <dbReference type="ARBA" id="ARBA00023010"/>
    </source>
</evidence>
<dbReference type="PANTHER" id="PTHR42982:SF1">
    <property type="entry name" value="SEC-INDEPENDENT PROTEIN TRANSLOCASE PROTEIN TATA"/>
    <property type="match status" value="1"/>
</dbReference>
<evidence type="ECO:0000256" key="3">
    <source>
        <dbReference type="ARBA" id="ARBA00022475"/>
    </source>
</evidence>
<keyword evidence="8 9" id="KW-0472">Membrane</keyword>
<dbReference type="Gene3D" id="1.20.5.3310">
    <property type="match status" value="1"/>
</dbReference>
<dbReference type="Pfam" id="PF02416">
    <property type="entry name" value="TatA_B_E"/>
    <property type="match status" value="1"/>
</dbReference>
<comment type="subcellular location">
    <subcellularLocation>
        <location evidence="1 9">Cell membrane</location>
        <topology evidence="1 9">Single-pass membrane protein</topology>
    </subcellularLocation>
</comment>
<feature type="compositionally biased region" description="Basic and acidic residues" evidence="10">
    <location>
        <begin position="34"/>
        <end position="58"/>
    </location>
</feature>
<accession>A0ABT9SXG6</accession>
<gene>
    <name evidence="9" type="primary">tatA</name>
    <name evidence="11" type="ORF">J2T07_001853</name>
</gene>
<evidence type="ECO:0000256" key="5">
    <source>
        <dbReference type="ARBA" id="ARBA00022927"/>
    </source>
</evidence>
<proteinExistence type="inferred from homology"/>
<reference evidence="11 12" key="1">
    <citation type="submission" date="2023-07" db="EMBL/GenBank/DDBJ databases">
        <title>Sorghum-associated microbial communities from plants grown in Nebraska, USA.</title>
        <authorList>
            <person name="Schachtman D."/>
        </authorList>
    </citation>
    <scope>NUCLEOTIDE SEQUENCE [LARGE SCALE GENOMIC DNA]</scope>
    <source>
        <strain evidence="11 12">CC60</strain>
    </source>
</reference>
<evidence type="ECO:0000313" key="11">
    <source>
        <dbReference type="EMBL" id="MDQ0009676.1"/>
    </source>
</evidence>
<dbReference type="RefSeq" id="WP_306849219.1">
    <property type="nucleotide sequence ID" value="NZ_JAUSSK010000002.1"/>
</dbReference>
<keyword evidence="7 9" id="KW-0811">Translocation</keyword>
<feature type="region of interest" description="Disordered" evidence="10">
    <location>
        <begin position="28"/>
        <end position="81"/>
    </location>
</feature>
<dbReference type="NCBIfam" id="TIGR01411">
    <property type="entry name" value="tatAE"/>
    <property type="match status" value="1"/>
</dbReference>
<dbReference type="InterPro" id="IPR003369">
    <property type="entry name" value="TatA/B/E"/>
</dbReference>
<keyword evidence="4 9" id="KW-0812">Transmembrane</keyword>
<evidence type="ECO:0000256" key="10">
    <source>
        <dbReference type="SAM" id="MobiDB-lite"/>
    </source>
</evidence>
<evidence type="ECO:0000256" key="8">
    <source>
        <dbReference type="ARBA" id="ARBA00023136"/>
    </source>
</evidence>
<dbReference type="HAMAP" id="MF_00236">
    <property type="entry name" value="TatA_E"/>
    <property type="match status" value="1"/>
</dbReference>
<keyword evidence="5 9" id="KW-0653">Protein transport</keyword>
<keyword evidence="2 9" id="KW-0813">Transport</keyword>
<comment type="caution">
    <text evidence="11">The sequence shown here is derived from an EMBL/GenBank/DDBJ whole genome shotgun (WGS) entry which is preliminary data.</text>
</comment>
<keyword evidence="6 9" id="KW-1133">Transmembrane helix</keyword>